<name>A0A0F9UD96_9ZZZZ</name>
<feature type="transmembrane region" description="Helical" evidence="1">
    <location>
        <begin position="57"/>
        <end position="79"/>
    </location>
</feature>
<keyword evidence="1" id="KW-1133">Transmembrane helix</keyword>
<keyword evidence="1" id="KW-0472">Membrane</keyword>
<feature type="transmembrane region" description="Helical" evidence="1">
    <location>
        <begin position="31"/>
        <end position="51"/>
    </location>
</feature>
<gene>
    <name evidence="2" type="ORF">LCGC14_0234850</name>
</gene>
<dbReference type="AlphaFoldDB" id="A0A0F9UD96"/>
<protein>
    <submittedName>
        <fullName evidence="2">Uncharacterized protein</fullName>
    </submittedName>
</protein>
<comment type="caution">
    <text evidence="2">The sequence shown here is derived from an EMBL/GenBank/DDBJ whole genome shotgun (WGS) entry which is preliminary data.</text>
</comment>
<organism evidence="2">
    <name type="scientific">marine sediment metagenome</name>
    <dbReference type="NCBI Taxonomy" id="412755"/>
    <lineage>
        <taxon>unclassified sequences</taxon>
        <taxon>metagenomes</taxon>
        <taxon>ecological metagenomes</taxon>
    </lineage>
</organism>
<keyword evidence="1" id="KW-0812">Transmembrane</keyword>
<sequence length="131" mass="14965">MKRRQVDIEEAEPWIAAREVSRLRLRQKRWAWFHIAMMILGLCFVGVGVAFGVPEQLAYGVFVGALALGMPAMWLHFTYERAAKVWSGRVFRTPYRIINNAMRCYGEDWMAASVECYESHMGGDCPLCGAE</sequence>
<dbReference type="EMBL" id="LAZR01000116">
    <property type="protein sequence ID" value="KKN89639.1"/>
    <property type="molecule type" value="Genomic_DNA"/>
</dbReference>
<accession>A0A0F9UD96</accession>
<proteinExistence type="predicted"/>
<evidence type="ECO:0000313" key="2">
    <source>
        <dbReference type="EMBL" id="KKN89639.1"/>
    </source>
</evidence>
<evidence type="ECO:0000256" key="1">
    <source>
        <dbReference type="SAM" id="Phobius"/>
    </source>
</evidence>
<reference evidence="2" key="1">
    <citation type="journal article" date="2015" name="Nature">
        <title>Complex archaea that bridge the gap between prokaryotes and eukaryotes.</title>
        <authorList>
            <person name="Spang A."/>
            <person name="Saw J.H."/>
            <person name="Jorgensen S.L."/>
            <person name="Zaremba-Niedzwiedzka K."/>
            <person name="Martijn J."/>
            <person name="Lind A.E."/>
            <person name="van Eijk R."/>
            <person name="Schleper C."/>
            <person name="Guy L."/>
            <person name="Ettema T.J."/>
        </authorList>
    </citation>
    <scope>NUCLEOTIDE SEQUENCE</scope>
</reference>